<gene>
    <name evidence="1" type="ORF">LTS18_007217</name>
</gene>
<evidence type="ECO:0000313" key="2">
    <source>
        <dbReference type="Proteomes" id="UP001186974"/>
    </source>
</evidence>
<dbReference type="EMBL" id="JAWDJW010000018">
    <property type="protein sequence ID" value="KAK3082032.1"/>
    <property type="molecule type" value="Genomic_DNA"/>
</dbReference>
<protein>
    <submittedName>
        <fullName evidence="1">Uncharacterized protein</fullName>
    </submittedName>
</protein>
<organism evidence="1 2">
    <name type="scientific">Coniosporium uncinatum</name>
    <dbReference type="NCBI Taxonomy" id="93489"/>
    <lineage>
        <taxon>Eukaryota</taxon>
        <taxon>Fungi</taxon>
        <taxon>Dikarya</taxon>
        <taxon>Ascomycota</taxon>
        <taxon>Pezizomycotina</taxon>
        <taxon>Dothideomycetes</taxon>
        <taxon>Dothideomycetes incertae sedis</taxon>
        <taxon>Coniosporium</taxon>
    </lineage>
</organism>
<name>A0ACC3DZJ8_9PEZI</name>
<evidence type="ECO:0000313" key="1">
    <source>
        <dbReference type="EMBL" id="KAK3082032.1"/>
    </source>
</evidence>
<proteinExistence type="predicted"/>
<reference evidence="1" key="1">
    <citation type="submission" date="2024-09" db="EMBL/GenBank/DDBJ databases">
        <title>Black Yeasts Isolated from many extreme environments.</title>
        <authorList>
            <person name="Coleine C."/>
            <person name="Stajich J.E."/>
            <person name="Selbmann L."/>
        </authorList>
    </citation>
    <scope>NUCLEOTIDE SEQUENCE</scope>
    <source>
        <strain evidence="1">CCFEE 5737</strain>
    </source>
</reference>
<dbReference type="Proteomes" id="UP001186974">
    <property type="component" value="Unassembled WGS sequence"/>
</dbReference>
<comment type="caution">
    <text evidence="1">The sequence shown here is derived from an EMBL/GenBank/DDBJ whole genome shotgun (WGS) entry which is preliminary data.</text>
</comment>
<accession>A0ACC3DZJ8</accession>
<keyword evidence="2" id="KW-1185">Reference proteome</keyword>
<sequence>MKVAKENEWWTSLEEGYTKSGEPGRDTANAAEQVGMEHGYIVLRQISAAAIDQILIKISDCTSQSESTIVVKKQWQYATQLAILTEHILILAVRTYNEQAALGINLFIITTQERSAIYTAEWQKDAVNAVYQIW</sequence>